<keyword evidence="4 14" id="KW-0288">FMN</keyword>
<comment type="pathway">
    <text evidence="1 14">Cofactor biosynthesis; FAD biosynthesis; FAD from FMN: step 1/1.</text>
</comment>
<organism evidence="16 17">
    <name type="scientific">Candidatus Hydrogenisulfobacillus filiaventi</name>
    <dbReference type="NCBI Taxonomy" id="2707344"/>
    <lineage>
        <taxon>Bacteria</taxon>
        <taxon>Bacillati</taxon>
        <taxon>Bacillota</taxon>
        <taxon>Clostridia</taxon>
        <taxon>Eubacteriales</taxon>
        <taxon>Clostridiales Family XVII. Incertae Sedis</taxon>
        <taxon>Candidatus Hydrogenisulfobacillus</taxon>
    </lineage>
</organism>
<dbReference type="GO" id="GO:0003919">
    <property type="term" value="F:FMN adenylyltransferase activity"/>
    <property type="evidence" value="ECO:0007669"/>
    <property type="project" value="UniProtKB-UniRule"/>
</dbReference>
<dbReference type="EC" id="2.7.1.26" evidence="14"/>
<dbReference type="PANTHER" id="PTHR22749:SF6">
    <property type="entry name" value="RIBOFLAVIN KINASE"/>
    <property type="match status" value="1"/>
</dbReference>
<evidence type="ECO:0000259" key="15">
    <source>
        <dbReference type="SMART" id="SM00904"/>
    </source>
</evidence>
<dbReference type="GO" id="GO:0005524">
    <property type="term" value="F:ATP binding"/>
    <property type="evidence" value="ECO:0007669"/>
    <property type="project" value="UniProtKB-UniRule"/>
</dbReference>
<dbReference type="SUPFAM" id="SSF52374">
    <property type="entry name" value="Nucleotidylyl transferase"/>
    <property type="match status" value="1"/>
</dbReference>
<sequence length="316" mass="34485">MRRILAEEMLDEPTVVTVGSFDGVHRGHQALLAAAREVAAREGLPMVVLTFDPHPRAVLKGPLTRYLLTPTPVKLAVLEELGVPAVKVMPFTPAVAAQPAEEFLEQELAGRLRARVVVVGYSFTFGARAQGTPELLQHWMAARGGEAVVVPPVRLADGTPVSSSYIRERILDGDLEAAEAALGHPFRVEGPVRPGLAQGRQLGFPTANVEVPPEQIMGPYGVYAGFARLAGEAEPRPAVANWGVRPTVVTGHGHPWLEVYLLDADRRPVGDLRGQVLRFDCRSRIRAERRFHSLEALKAQIARDVEEARRRLVELG</sequence>
<gene>
    <name evidence="16" type="ORF">R50_1269</name>
</gene>
<comment type="pathway">
    <text evidence="2 14">Cofactor biosynthesis; FMN biosynthesis; FMN from riboflavin (ATP route): step 1/1.</text>
</comment>
<keyword evidence="3 14" id="KW-0285">Flavoprotein</keyword>
<dbReference type="InterPro" id="IPR023468">
    <property type="entry name" value="Riboflavin_kinase"/>
</dbReference>
<keyword evidence="11" id="KW-0511">Multifunctional enzyme</keyword>
<evidence type="ECO:0000256" key="1">
    <source>
        <dbReference type="ARBA" id="ARBA00004726"/>
    </source>
</evidence>
<dbReference type="Gene3D" id="3.40.50.620">
    <property type="entry name" value="HUPs"/>
    <property type="match status" value="1"/>
</dbReference>
<evidence type="ECO:0000256" key="10">
    <source>
        <dbReference type="ARBA" id="ARBA00022840"/>
    </source>
</evidence>
<dbReference type="Pfam" id="PF01687">
    <property type="entry name" value="Flavokinase"/>
    <property type="match status" value="1"/>
</dbReference>
<dbReference type="FunFam" id="3.40.50.620:FF:000021">
    <property type="entry name" value="Riboflavin biosynthesis protein"/>
    <property type="match status" value="1"/>
</dbReference>
<reference evidence="16 17" key="1">
    <citation type="submission" date="2020-02" db="EMBL/GenBank/DDBJ databases">
        <authorList>
            <person name="Hogendoorn C."/>
        </authorList>
    </citation>
    <scope>NUCLEOTIDE SEQUENCE [LARGE SCALE GENOMIC DNA]</scope>
    <source>
        <strain evidence="16">R501</strain>
    </source>
</reference>
<dbReference type="InterPro" id="IPR014729">
    <property type="entry name" value="Rossmann-like_a/b/a_fold"/>
</dbReference>
<dbReference type="SUPFAM" id="SSF82114">
    <property type="entry name" value="Riboflavin kinase-like"/>
    <property type="match status" value="1"/>
</dbReference>
<keyword evidence="6 14" id="KW-0548">Nucleotidyltransferase</keyword>
<keyword evidence="5 14" id="KW-0808">Transferase</keyword>
<evidence type="ECO:0000256" key="9">
    <source>
        <dbReference type="ARBA" id="ARBA00022827"/>
    </source>
</evidence>
<dbReference type="InterPro" id="IPR015865">
    <property type="entry name" value="Riboflavin_kinase_bac/euk"/>
</dbReference>
<evidence type="ECO:0000256" key="4">
    <source>
        <dbReference type="ARBA" id="ARBA00022643"/>
    </source>
</evidence>
<dbReference type="NCBIfam" id="TIGR00083">
    <property type="entry name" value="ribF"/>
    <property type="match status" value="1"/>
</dbReference>
<keyword evidence="9 14" id="KW-0274">FAD</keyword>
<keyword evidence="17" id="KW-1185">Reference proteome</keyword>
<dbReference type="KEGG" id="hfv:R50_1269"/>
<evidence type="ECO:0000256" key="6">
    <source>
        <dbReference type="ARBA" id="ARBA00022695"/>
    </source>
</evidence>
<accession>A0A6F8ZH46</accession>
<dbReference type="Gene3D" id="2.40.30.30">
    <property type="entry name" value="Riboflavin kinase-like"/>
    <property type="match status" value="1"/>
</dbReference>
<dbReference type="UniPathway" id="UPA00277">
    <property type="reaction ID" value="UER00407"/>
</dbReference>
<dbReference type="GO" id="GO:0008531">
    <property type="term" value="F:riboflavin kinase activity"/>
    <property type="evidence" value="ECO:0007669"/>
    <property type="project" value="UniProtKB-UniRule"/>
</dbReference>
<dbReference type="UniPathway" id="UPA00276">
    <property type="reaction ID" value="UER00406"/>
</dbReference>
<dbReference type="InterPro" id="IPR002606">
    <property type="entry name" value="Riboflavin_kinase_bac"/>
</dbReference>
<comment type="similarity">
    <text evidence="14">Belongs to the ribF family.</text>
</comment>
<evidence type="ECO:0000256" key="14">
    <source>
        <dbReference type="PIRNR" id="PIRNR004491"/>
    </source>
</evidence>
<evidence type="ECO:0000256" key="12">
    <source>
        <dbReference type="ARBA" id="ARBA00047880"/>
    </source>
</evidence>
<evidence type="ECO:0000256" key="3">
    <source>
        <dbReference type="ARBA" id="ARBA00022630"/>
    </source>
</evidence>
<comment type="catalytic activity">
    <reaction evidence="13 14">
        <text>FMN + ATP + H(+) = FAD + diphosphate</text>
        <dbReference type="Rhea" id="RHEA:17237"/>
        <dbReference type="ChEBI" id="CHEBI:15378"/>
        <dbReference type="ChEBI" id="CHEBI:30616"/>
        <dbReference type="ChEBI" id="CHEBI:33019"/>
        <dbReference type="ChEBI" id="CHEBI:57692"/>
        <dbReference type="ChEBI" id="CHEBI:58210"/>
        <dbReference type="EC" id="2.7.7.2"/>
    </reaction>
</comment>
<dbReference type="SMART" id="SM00904">
    <property type="entry name" value="Flavokinase"/>
    <property type="match status" value="1"/>
</dbReference>
<dbReference type="GO" id="GO:0009231">
    <property type="term" value="P:riboflavin biosynthetic process"/>
    <property type="evidence" value="ECO:0007669"/>
    <property type="project" value="InterPro"/>
</dbReference>
<keyword evidence="7 14" id="KW-0547">Nucleotide-binding</keyword>
<evidence type="ECO:0000313" key="16">
    <source>
        <dbReference type="EMBL" id="CAB1128775.1"/>
    </source>
</evidence>
<feature type="domain" description="Riboflavin kinase" evidence="15">
    <location>
        <begin position="181"/>
        <end position="313"/>
    </location>
</feature>
<dbReference type="Proteomes" id="UP000503399">
    <property type="component" value="Chromosome"/>
</dbReference>
<dbReference type="PIRSF" id="PIRSF004491">
    <property type="entry name" value="FAD_Synth"/>
    <property type="match status" value="1"/>
</dbReference>
<dbReference type="InterPro" id="IPR023465">
    <property type="entry name" value="Riboflavin_kinase_dom_sf"/>
</dbReference>
<dbReference type="GO" id="GO:0009398">
    <property type="term" value="P:FMN biosynthetic process"/>
    <property type="evidence" value="ECO:0007669"/>
    <property type="project" value="UniProtKB-UniRule"/>
</dbReference>
<dbReference type="GO" id="GO:0006747">
    <property type="term" value="P:FAD biosynthetic process"/>
    <property type="evidence" value="ECO:0007669"/>
    <property type="project" value="UniProtKB-UniRule"/>
</dbReference>
<evidence type="ECO:0000313" key="17">
    <source>
        <dbReference type="Proteomes" id="UP000503399"/>
    </source>
</evidence>
<dbReference type="AlphaFoldDB" id="A0A6F8ZH46"/>
<dbReference type="CDD" id="cd02064">
    <property type="entry name" value="FAD_synthetase_N"/>
    <property type="match status" value="1"/>
</dbReference>
<proteinExistence type="inferred from homology"/>
<evidence type="ECO:0000256" key="8">
    <source>
        <dbReference type="ARBA" id="ARBA00022777"/>
    </source>
</evidence>
<dbReference type="PANTHER" id="PTHR22749">
    <property type="entry name" value="RIBOFLAVIN KINASE/FMN ADENYLYLTRANSFERASE"/>
    <property type="match status" value="1"/>
</dbReference>
<evidence type="ECO:0000256" key="11">
    <source>
        <dbReference type="ARBA" id="ARBA00023268"/>
    </source>
</evidence>
<dbReference type="EC" id="2.7.7.2" evidence="14"/>
<dbReference type="EMBL" id="LR778114">
    <property type="protein sequence ID" value="CAB1128775.1"/>
    <property type="molecule type" value="Genomic_DNA"/>
</dbReference>
<comment type="catalytic activity">
    <reaction evidence="12 14">
        <text>riboflavin + ATP = FMN + ADP + H(+)</text>
        <dbReference type="Rhea" id="RHEA:14357"/>
        <dbReference type="ChEBI" id="CHEBI:15378"/>
        <dbReference type="ChEBI" id="CHEBI:30616"/>
        <dbReference type="ChEBI" id="CHEBI:57986"/>
        <dbReference type="ChEBI" id="CHEBI:58210"/>
        <dbReference type="ChEBI" id="CHEBI:456216"/>
        <dbReference type="EC" id="2.7.1.26"/>
    </reaction>
</comment>
<dbReference type="Pfam" id="PF06574">
    <property type="entry name" value="FAD_syn"/>
    <property type="match status" value="1"/>
</dbReference>
<name>A0A6F8ZH46_9FIRM</name>
<dbReference type="InterPro" id="IPR015864">
    <property type="entry name" value="FAD_synthase"/>
</dbReference>
<evidence type="ECO:0000256" key="13">
    <source>
        <dbReference type="ARBA" id="ARBA00049494"/>
    </source>
</evidence>
<evidence type="ECO:0000256" key="5">
    <source>
        <dbReference type="ARBA" id="ARBA00022679"/>
    </source>
</evidence>
<evidence type="ECO:0000256" key="7">
    <source>
        <dbReference type="ARBA" id="ARBA00022741"/>
    </source>
</evidence>
<evidence type="ECO:0000256" key="2">
    <source>
        <dbReference type="ARBA" id="ARBA00005201"/>
    </source>
</evidence>
<protein>
    <recommendedName>
        <fullName evidence="14">Riboflavin biosynthesis protein</fullName>
    </recommendedName>
    <domain>
        <recommendedName>
            <fullName evidence="14">Riboflavin kinase</fullName>
            <ecNumber evidence="14">2.7.1.26</ecNumber>
        </recommendedName>
        <alternativeName>
            <fullName evidence="14">Flavokinase</fullName>
        </alternativeName>
    </domain>
    <domain>
        <recommendedName>
            <fullName evidence="14">FMN adenylyltransferase</fullName>
            <ecNumber evidence="14">2.7.7.2</ecNumber>
        </recommendedName>
        <alternativeName>
            <fullName evidence="14">FAD pyrophosphorylase</fullName>
        </alternativeName>
        <alternativeName>
            <fullName evidence="14">FAD synthase</fullName>
        </alternativeName>
    </domain>
</protein>
<keyword evidence="10 14" id="KW-0067">ATP-binding</keyword>
<keyword evidence="8 14" id="KW-0418">Kinase</keyword>